<organism evidence="1 2">
    <name type="scientific">Pseudomonas fluorescens</name>
    <dbReference type="NCBI Taxonomy" id="294"/>
    <lineage>
        <taxon>Bacteria</taxon>
        <taxon>Pseudomonadati</taxon>
        <taxon>Pseudomonadota</taxon>
        <taxon>Gammaproteobacteria</taxon>
        <taxon>Pseudomonadales</taxon>
        <taxon>Pseudomonadaceae</taxon>
        <taxon>Pseudomonas</taxon>
    </lineage>
</organism>
<dbReference type="EMBL" id="CABVGZ010000005">
    <property type="protein sequence ID" value="VVM50808.1"/>
    <property type="molecule type" value="Genomic_DNA"/>
</dbReference>
<dbReference type="RefSeq" id="WP_150774124.1">
    <property type="nucleotide sequence ID" value="NZ_CABVGZ010000005.1"/>
</dbReference>
<accession>A0A5E6Q6L6</accession>
<sequence>MNLYALIEYGKVSQLKESETEPPFVSAMTVWVDVTGNTEVRVGWKATLNGVWTFTAPSEQDLRNDAQEKKWQLLNGATMWLMLNSLQFKADLDVADPQEQALLLLHKQYCIALSDIDKQAGYPVTIDWPTVPY</sequence>
<evidence type="ECO:0000313" key="1">
    <source>
        <dbReference type="EMBL" id="VVM50808.1"/>
    </source>
</evidence>
<reference evidence="1 2" key="1">
    <citation type="submission" date="2019-09" db="EMBL/GenBank/DDBJ databases">
        <authorList>
            <person name="Chandra G."/>
            <person name="Truman W A."/>
        </authorList>
    </citation>
    <scope>NUCLEOTIDE SEQUENCE [LARGE SCALE GENOMIC DNA]</scope>
    <source>
        <strain evidence="1">PS624</strain>
    </source>
</reference>
<protein>
    <recommendedName>
        <fullName evidence="3">Phage tail protein</fullName>
    </recommendedName>
</protein>
<dbReference type="Pfam" id="PF02413">
    <property type="entry name" value="Caudo_TAP"/>
    <property type="match status" value="1"/>
</dbReference>
<gene>
    <name evidence="1" type="ORF">PS624_00772</name>
</gene>
<dbReference type="AlphaFoldDB" id="A0A5E6Q6L6"/>
<name>A0A5E6Q6L6_PSEFL</name>
<evidence type="ECO:0008006" key="3">
    <source>
        <dbReference type="Google" id="ProtNLM"/>
    </source>
</evidence>
<dbReference type="InterPro" id="IPR003458">
    <property type="entry name" value="Phage_T4_Gp38_tail_assem"/>
</dbReference>
<proteinExistence type="predicted"/>
<dbReference type="Proteomes" id="UP000326241">
    <property type="component" value="Unassembled WGS sequence"/>
</dbReference>
<evidence type="ECO:0000313" key="2">
    <source>
        <dbReference type="Proteomes" id="UP000326241"/>
    </source>
</evidence>